<evidence type="ECO:0000313" key="2">
    <source>
        <dbReference type="Proteomes" id="UP000197619"/>
    </source>
</evidence>
<dbReference type="EMBL" id="MUZQ01000030">
    <property type="protein sequence ID" value="OWK62124.1"/>
    <property type="molecule type" value="Genomic_DNA"/>
</dbReference>
<evidence type="ECO:0000313" key="1">
    <source>
        <dbReference type="EMBL" id="OWK62124.1"/>
    </source>
</evidence>
<keyword evidence="2" id="KW-1185">Reference proteome</keyword>
<organism evidence="1 2">
    <name type="scientific">Lonchura striata</name>
    <name type="common">white-rumped munia</name>
    <dbReference type="NCBI Taxonomy" id="40157"/>
    <lineage>
        <taxon>Eukaryota</taxon>
        <taxon>Metazoa</taxon>
        <taxon>Chordata</taxon>
        <taxon>Craniata</taxon>
        <taxon>Vertebrata</taxon>
        <taxon>Euteleostomi</taxon>
        <taxon>Archelosauria</taxon>
        <taxon>Archosauria</taxon>
        <taxon>Dinosauria</taxon>
        <taxon>Saurischia</taxon>
        <taxon>Theropoda</taxon>
        <taxon>Coelurosauria</taxon>
        <taxon>Aves</taxon>
        <taxon>Neognathae</taxon>
        <taxon>Neoaves</taxon>
        <taxon>Telluraves</taxon>
        <taxon>Australaves</taxon>
        <taxon>Passeriformes</taxon>
        <taxon>Passeroidea</taxon>
        <taxon>Estrildidae</taxon>
        <taxon>Estrildinae</taxon>
        <taxon>Lonchura</taxon>
    </lineage>
</organism>
<proteinExistence type="predicted"/>
<dbReference type="AlphaFoldDB" id="A0A218V7X6"/>
<name>A0A218V7X6_9PASE</name>
<comment type="caution">
    <text evidence="1">The sequence shown here is derived from an EMBL/GenBank/DDBJ whole genome shotgun (WGS) entry which is preliminary data.</text>
</comment>
<sequence>MEQSSALAALDPWVCGAVGVQPSRRHCAWGPEDHEIFQARQPCWCCTAPSLFLYCLYSLPFKSSQPHALLKINSLFWKSERVIWCSLEMEEAMGTK</sequence>
<protein>
    <submittedName>
        <fullName evidence="1">Uncharacterized protein</fullName>
    </submittedName>
</protein>
<reference evidence="1 2" key="1">
    <citation type="submission" date="2017-05" db="EMBL/GenBank/DDBJ databases">
        <title>Genome of assembly of the Bengalese finch, Lonchura striata domestica.</title>
        <authorList>
            <person name="Colquitt B.M."/>
            <person name="Brainard M.S."/>
        </authorList>
    </citation>
    <scope>NUCLEOTIDE SEQUENCE [LARGE SCALE GENOMIC DNA]</scope>
    <source>
        <strain evidence="1">White83orange57</strain>
    </source>
</reference>
<gene>
    <name evidence="1" type="ORF">RLOC_00012537</name>
</gene>
<dbReference type="Proteomes" id="UP000197619">
    <property type="component" value="Unassembled WGS sequence"/>
</dbReference>
<accession>A0A218V7X6</accession>